<gene>
    <name evidence="2" type="ORF">AB5J58_21870</name>
</gene>
<sequence length="409" mass="43219">MRDPFRSPAQLTSELPSPADPLGPSAPPSRRRFLKLTAIGAGAAGIAGAAGLAGATSAEAVTSGLTSLTHPGVLHSLADLNRMRTKVAAGAQPWLAGYNVFAADFFSSSSYVVAGGRATVTRGTSPESGNTELWYDCNAAYQNAVMWYITGDTAHAYKALEIIKSWTNALQTINGADAELAAGIYGAKLAAAVEIMHYTGPAGSWTQSELDATVAMFQNIFVPLINIYGDGGYGLMGLKGMMQIAVACNNLSLFNDAYNAFYTNSCCALTKLIQSGTGQCCESGRDQGHTQLILGSLAEICQTGWIQGLDMFGASNSLLLSGFEYTAKYNLGNTVAYDATFGRCNWHWSSIGSDGRGAFKPIYEMAYNHYVKRAGKSAPYTAQVASNLRPEGAPTQCDQVGFGTLLFSL</sequence>
<organism evidence="2">
    <name type="scientific">Streptomyces sp. R08</name>
    <dbReference type="NCBI Taxonomy" id="3238624"/>
    <lineage>
        <taxon>Bacteria</taxon>
        <taxon>Bacillati</taxon>
        <taxon>Actinomycetota</taxon>
        <taxon>Actinomycetes</taxon>
        <taxon>Kitasatosporales</taxon>
        <taxon>Streptomycetaceae</taxon>
        <taxon>Streptomyces</taxon>
    </lineage>
</organism>
<dbReference type="InterPro" id="IPR008929">
    <property type="entry name" value="Chondroitin_lyas"/>
</dbReference>
<dbReference type="AlphaFoldDB" id="A0AB39M9Y9"/>
<reference evidence="2" key="1">
    <citation type="submission" date="2024-07" db="EMBL/GenBank/DDBJ databases">
        <authorList>
            <person name="Yu S.T."/>
        </authorList>
    </citation>
    <scope>NUCLEOTIDE SEQUENCE</scope>
    <source>
        <strain evidence="2">R08</strain>
    </source>
</reference>
<dbReference type="PROSITE" id="PS51318">
    <property type="entry name" value="TAT"/>
    <property type="match status" value="1"/>
</dbReference>
<evidence type="ECO:0000256" key="1">
    <source>
        <dbReference type="SAM" id="MobiDB-lite"/>
    </source>
</evidence>
<feature type="compositionally biased region" description="Pro residues" evidence="1">
    <location>
        <begin position="18"/>
        <end position="27"/>
    </location>
</feature>
<keyword evidence="2" id="KW-0456">Lyase</keyword>
<dbReference type="Gene3D" id="1.50.10.100">
    <property type="entry name" value="Chondroitin AC/alginate lyase"/>
    <property type="match status" value="1"/>
</dbReference>
<dbReference type="EMBL" id="CP163431">
    <property type="protein sequence ID" value="XDQ02664.1"/>
    <property type="molecule type" value="Genomic_DNA"/>
</dbReference>
<dbReference type="GO" id="GO:0016829">
    <property type="term" value="F:lyase activity"/>
    <property type="evidence" value="ECO:0007669"/>
    <property type="project" value="UniProtKB-KW"/>
</dbReference>
<dbReference type="SUPFAM" id="SSF48230">
    <property type="entry name" value="Chondroitin AC/alginate lyase"/>
    <property type="match status" value="1"/>
</dbReference>
<name>A0AB39M9Y9_9ACTN</name>
<dbReference type="InterPro" id="IPR006311">
    <property type="entry name" value="TAT_signal"/>
</dbReference>
<evidence type="ECO:0000313" key="2">
    <source>
        <dbReference type="EMBL" id="XDQ02664.1"/>
    </source>
</evidence>
<protein>
    <submittedName>
        <fullName evidence="2">Alginate lyase family protein</fullName>
    </submittedName>
</protein>
<dbReference type="RefSeq" id="WP_369188773.1">
    <property type="nucleotide sequence ID" value="NZ_CP163431.1"/>
</dbReference>
<proteinExistence type="predicted"/>
<accession>A0AB39M9Y9</accession>
<feature type="region of interest" description="Disordered" evidence="1">
    <location>
        <begin position="1"/>
        <end position="28"/>
    </location>
</feature>